<evidence type="ECO:0000313" key="3">
    <source>
        <dbReference type="Proteomes" id="UP000318288"/>
    </source>
</evidence>
<protein>
    <recommendedName>
        <fullName evidence="4">PepSY-associated TM helix</fullName>
    </recommendedName>
</protein>
<comment type="caution">
    <text evidence="2">The sequence shown here is derived from an EMBL/GenBank/DDBJ whole genome shotgun (WGS) entry which is preliminary data.</text>
</comment>
<evidence type="ECO:0000313" key="2">
    <source>
        <dbReference type="EMBL" id="TWU58834.1"/>
    </source>
</evidence>
<keyword evidence="1" id="KW-0812">Transmembrane</keyword>
<feature type="transmembrane region" description="Helical" evidence="1">
    <location>
        <begin position="278"/>
        <end position="303"/>
    </location>
</feature>
<keyword evidence="3" id="KW-1185">Reference proteome</keyword>
<dbReference type="RefSeq" id="WP_146456012.1">
    <property type="nucleotide sequence ID" value="NZ_SJPW01000002.1"/>
</dbReference>
<organism evidence="2 3">
    <name type="scientific">Rubripirellula tenax</name>
    <dbReference type="NCBI Taxonomy" id="2528015"/>
    <lineage>
        <taxon>Bacteria</taxon>
        <taxon>Pseudomonadati</taxon>
        <taxon>Planctomycetota</taxon>
        <taxon>Planctomycetia</taxon>
        <taxon>Pirellulales</taxon>
        <taxon>Pirellulaceae</taxon>
        <taxon>Rubripirellula</taxon>
    </lineage>
</organism>
<keyword evidence="1" id="KW-0472">Membrane</keyword>
<keyword evidence="1" id="KW-1133">Transmembrane helix</keyword>
<reference evidence="2 3" key="1">
    <citation type="submission" date="2019-02" db="EMBL/GenBank/DDBJ databases">
        <title>Deep-cultivation of Planctomycetes and their phenomic and genomic characterization uncovers novel biology.</title>
        <authorList>
            <person name="Wiegand S."/>
            <person name="Jogler M."/>
            <person name="Boedeker C."/>
            <person name="Pinto D."/>
            <person name="Vollmers J."/>
            <person name="Rivas-Marin E."/>
            <person name="Kohn T."/>
            <person name="Peeters S.H."/>
            <person name="Heuer A."/>
            <person name="Rast P."/>
            <person name="Oberbeckmann S."/>
            <person name="Bunk B."/>
            <person name="Jeske O."/>
            <person name="Meyerdierks A."/>
            <person name="Storesund J.E."/>
            <person name="Kallscheuer N."/>
            <person name="Luecker S."/>
            <person name="Lage O.M."/>
            <person name="Pohl T."/>
            <person name="Merkel B.J."/>
            <person name="Hornburger P."/>
            <person name="Mueller R.-W."/>
            <person name="Bruemmer F."/>
            <person name="Labrenz M."/>
            <person name="Spormann A.M."/>
            <person name="Op Den Camp H."/>
            <person name="Overmann J."/>
            <person name="Amann R."/>
            <person name="Jetten M.S.M."/>
            <person name="Mascher T."/>
            <person name="Medema M.H."/>
            <person name="Devos D.P."/>
            <person name="Kaster A.-K."/>
            <person name="Ovreas L."/>
            <person name="Rohde M."/>
            <person name="Galperin M.Y."/>
            <person name="Jogler C."/>
        </authorList>
    </citation>
    <scope>NUCLEOTIDE SEQUENCE [LARGE SCALE GENOMIC DNA]</scope>
    <source>
        <strain evidence="2 3">Poly51</strain>
    </source>
</reference>
<dbReference type="AlphaFoldDB" id="A0A5C6FF55"/>
<accession>A0A5C6FF55</accession>
<dbReference type="Pfam" id="PF03929">
    <property type="entry name" value="PepSY_TM"/>
    <property type="match status" value="1"/>
</dbReference>
<evidence type="ECO:0000256" key="1">
    <source>
        <dbReference type="SAM" id="Phobius"/>
    </source>
</evidence>
<evidence type="ECO:0008006" key="4">
    <source>
        <dbReference type="Google" id="ProtNLM"/>
    </source>
</evidence>
<feature type="transmembrane region" description="Helical" evidence="1">
    <location>
        <begin position="23"/>
        <end position="45"/>
    </location>
</feature>
<dbReference type="Proteomes" id="UP000318288">
    <property type="component" value="Unassembled WGS sequence"/>
</dbReference>
<gene>
    <name evidence="2" type="ORF">Poly51_16140</name>
</gene>
<dbReference type="InterPro" id="IPR005625">
    <property type="entry name" value="PepSY-ass_TM"/>
</dbReference>
<dbReference type="OrthoDB" id="213240at2"/>
<feature type="transmembrane region" description="Helical" evidence="1">
    <location>
        <begin position="246"/>
        <end position="271"/>
    </location>
</feature>
<sequence>MTNETESKNRKRRTRFTMVLRRVHLYAGLFLLPWVFLYGITGAMFNHYGLFSEANIVDVPSSALSGSALDDFPSADLLAQQVVEQLRLAVPDAKIEMVDSHQPEFVNDVILQVKEDKIKHLVHIDPVAKSAWVASSPDKKYQPDAMLAKIRNVDVPSRPYELAKTSVASVLESAGIGADGKSEPQGWCKLNFLATVDGTPARVTYVLRDGHVDVSKFEGKSGMSPRQFFMRLHTSHGRPPHWNARMMWSLFVDIMACAMVGWGVTGLVMWWQIKRTRLIGGAVMMLSIATAIGLYYGMIHFYAASKL</sequence>
<dbReference type="EMBL" id="SJPW01000002">
    <property type="protein sequence ID" value="TWU58834.1"/>
    <property type="molecule type" value="Genomic_DNA"/>
</dbReference>
<name>A0A5C6FF55_9BACT</name>
<proteinExistence type="predicted"/>